<keyword evidence="3" id="KW-1185">Reference proteome</keyword>
<feature type="compositionally biased region" description="Basic residues" evidence="1">
    <location>
        <begin position="1"/>
        <end position="14"/>
    </location>
</feature>
<evidence type="ECO:0000313" key="3">
    <source>
        <dbReference type="Proteomes" id="UP000289200"/>
    </source>
</evidence>
<name>A0A3S4B637_9BRAD</name>
<accession>A0A3S4B637</accession>
<evidence type="ECO:0000256" key="1">
    <source>
        <dbReference type="SAM" id="MobiDB-lite"/>
    </source>
</evidence>
<dbReference type="AlphaFoldDB" id="A0A3S4B637"/>
<feature type="region of interest" description="Disordered" evidence="1">
    <location>
        <begin position="1"/>
        <end position="58"/>
    </location>
</feature>
<evidence type="ECO:0000313" key="2">
    <source>
        <dbReference type="EMBL" id="VCU10127.1"/>
    </source>
</evidence>
<gene>
    <name evidence="2" type="ORF">RHODGE_RHODGE_03313</name>
</gene>
<dbReference type="Proteomes" id="UP000289200">
    <property type="component" value="Unassembled WGS sequence"/>
</dbReference>
<dbReference type="RefSeq" id="WP_165364034.1">
    <property type="nucleotide sequence ID" value="NZ_UWOC01000161.1"/>
</dbReference>
<comment type="caution">
    <text evidence="2">The sequence shown here is derived from an EMBL/GenBank/DDBJ whole genome shotgun (WGS) entry which is preliminary data.</text>
</comment>
<protein>
    <submittedName>
        <fullName evidence="2">Uncharacterized protein</fullName>
    </submittedName>
</protein>
<reference evidence="3" key="1">
    <citation type="submission" date="2018-10" db="EMBL/GenBank/DDBJ databases">
        <authorList>
            <person name="Peiro R."/>
            <person name="Begona"/>
            <person name="Cbmso G."/>
            <person name="Lopez M."/>
            <person name="Gonzalez S."/>
            <person name="Sacristan E."/>
            <person name="Castillo E."/>
        </authorList>
    </citation>
    <scope>NUCLEOTIDE SEQUENCE [LARGE SCALE GENOMIC DNA]</scope>
</reference>
<sequence length="58" mass="6666">MKRHPSGRPIRPRRVVGLPITREPHDEPLTPGLRRANLPDRIGFHVGPLPDRQNEDDE</sequence>
<proteinExistence type="predicted"/>
<dbReference type="EMBL" id="UWOC01000161">
    <property type="protein sequence ID" value="VCU10127.1"/>
    <property type="molecule type" value="Genomic_DNA"/>
</dbReference>
<organism evidence="2 3">
    <name type="scientific">Rhodoplanes serenus</name>
    <dbReference type="NCBI Taxonomy" id="200615"/>
    <lineage>
        <taxon>Bacteria</taxon>
        <taxon>Pseudomonadati</taxon>
        <taxon>Pseudomonadota</taxon>
        <taxon>Alphaproteobacteria</taxon>
        <taxon>Hyphomicrobiales</taxon>
        <taxon>Nitrobacteraceae</taxon>
        <taxon>Rhodoplanes</taxon>
    </lineage>
</organism>